<gene>
    <name evidence="8" type="primary">RFPL4B</name>
</gene>
<dbReference type="InterPro" id="IPR050143">
    <property type="entry name" value="TRIM/RBCC"/>
</dbReference>
<dbReference type="Proteomes" id="UP000515202">
    <property type="component" value="Unplaced"/>
</dbReference>
<dbReference type="InterPro" id="IPR003879">
    <property type="entry name" value="Butyrophylin_SPRY"/>
</dbReference>
<dbReference type="Pfam" id="PF00622">
    <property type="entry name" value="SPRY"/>
    <property type="match status" value="1"/>
</dbReference>
<dbReference type="CTD" id="442247"/>
<dbReference type="PRINTS" id="PR01407">
    <property type="entry name" value="BUTYPHLNCDUF"/>
</dbReference>
<dbReference type="InterPro" id="IPR017907">
    <property type="entry name" value="Znf_RING_CS"/>
</dbReference>
<evidence type="ECO:0000256" key="1">
    <source>
        <dbReference type="ARBA" id="ARBA00022723"/>
    </source>
</evidence>
<proteinExistence type="predicted"/>
<dbReference type="RefSeq" id="XP_011363164.1">
    <property type="nucleotide sequence ID" value="XM_011364862.1"/>
</dbReference>
<dbReference type="KEGG" id="pvp:105295259"/>
<dbReference type="Pfam" id="PF13765">
    <property type="entry name" value="PRY"/>
    <property type="match status" value="1"/>
</dbReference>
<dbReference type="GO" id="GO:0008270">
    <property type="term" value="F:zinc ion binding"/>
    <property type="evidence" value="ECO:0007669"/>
    <property type="project" value="UniProtKB-KW"/>
</dbReference>
<dbReference type="InterPro" id="IPR003877">
    <property type="entry name" value="SPRY_dom"/>
</dbReference>
<dbReference type="SUPFAM" id="SSF57850">
    <property type="entry name" value="RING/U-box"/>
    <property type="match status" value="1"/>
</dbReference>
<dbReference type="InterPro" id="IPR043136">
    <property type="entry name" value="B30.2/SPRY_sf"/>
</dbReference>
<organism evidence="7 8">
    <name type="scientific">Pteropus vampyrus</name>
    <name type="common">Large flying fox</name>
    <dbReference type="NCBI Taxonomy" id="132908"/>
    <lineage>
        <taxon>Eukaryota</taxon>
        <taxon>Metazoa</taxon>
        <taxon>Chordata</taxon>
        <taxon>Craniata</taxon>
        <taxon>Vertebrata</taxon>
        <taxon>Euteleostomi</taxon>
        <taxon>Mammalia</taxon>
        <taxon>Eutheria</taxon>
        <taxon>Laurasiatheria</taxon>
        <taxon>Chiroptera</taxon>
        <taxon>Yinpterochiroptera</taxon>
        <taxon>Pteropodoidea</taxon>
        <taxon>Pteropodidae</taxon>
        <taxon>Pteropodinae</taxon>
        <taxon>Pteropus</taxon>
    </lineage>
</organism>
<dbReference type="SMART" id="SM00449">
    <property type="entry name" value="SPRY"/>
    <property type="match status" value="1"/>
</dbReference>
<dbReference type="GeneID" id="105295259"/>
<dbReference type="InterPro" id="IPR001870">
    <property type="entry name" value="B30.2/SPRY"/>
</dbReference>
<sequence>MSASLREEATCPVCLELFSNPISLSCVHTFCYDCIQLWLLERKDMKLTCPICREVTDKAPLEEWQIRTLTLLTQQHGFLLEQSLHMRKEFLKFREDMTLDAVTANSRLVLSNDLRKVQCGKICHDLVDDPQRFTHMACVLGTSCFSSGYHYWEVEVEDGKDWALGVCKQSVDRNRKSGFSSEHGFWVISMKAGTIYSNSIPETRISASPGLSHIGIFLDVEIEEIKFFDVRNDALIYIHSNFSCFESLHPFFCPELPGESGSGGTLSICS</sequence>
<evidence type="ECO:0000259" key="6">
    <source>
        <dbReference type="PROSITE" id="PS50188"/>
    </source>
</evidence>
<keyword evidence="3" id="KW-0862">Zinc</keyword>
<dbReference type="Pfam" id="PF13445">
    <property type="entry name" value="zf-RING_UBOX"/>
    <property type="match status" value="1"/>
</dbReference>
<dbReference type="SMART" id="SM00184">
    <property type="entry name" value="RING"/>
    <property type="match status" value="1"/>
</dbReference>
<evidence type="ECO:0000259" key="5">
    <source>
        <dbReference type="PROSITE" id="PS50089"/>
    </source>
</evidence>
<reference evidence="8" key="1">
    <citation type="submission" date="2025-08" db="UniProtKB">
        <authorList>
            <consortium name="RefSeq"/>
        </authorList>
    </citation>
    <scope>IDENTIFICATION</scope>
    <source>
        <tissue evidence="8">Kidney</tissue>
    </source>
</reference>
<dbReference type="Gene3D" id="2.60.120.920">
    <property type="match status" value="1"/>
</dbReference>
<name>A0A6P3QFG1_PTEVA</name>
<dbReference type="PROSITE" id="PS00518">
    <property type="entry name" value="ZF_RING_1"/>
    <property type="match status" value="1"/>
</dbReference>
<dbReference type="AlphaFoldDB" id="A0A6P3QFG1"/>
<keyword evidence="2 4" id="KW-0863">Zinc-finger</keyword>
<dbReference type="SMART" id="SM00589">
    <property type="entry name" value="PRY"/>
    <property type="match status" value="1"/>
</dbReference>
<dbReference type="FunFam" id="2.60.120.920:FF:000004">
    <property type="entry name" value="Butyrophilin subfamily 1 member A1"/>
    <property type="match status" value="1"/>
</dbReference>
<keyword evidence="1" id="KW-0479">Metal-binding</keyword>
<keyword evidence="7" id="KW-1185">Reference proteome</keyword>
<evidence type="ECO:0000256" key="4">
    <source>
        <dbReference type="PROSITE-ProRule" id="PRU00175"/>
    </source>
</evidence>
<feature type="domain" description="B30.2/SPRY" evidence="6">
    <location>
        <begin position="77"/>
        <end position="270"/>
    </location>
</feature>
<dbReference type="InterPro" id="IPR001841">
    <property type="entry name" value="Znf_RING"/>
</dbReference>
<accession>A0A6P3QFG1</accession>
<dbReference type="OrthoDB" id="128536at2759"/>
<protein>
    <submittedName>
        <fullName evidence="8">Ret finger protein-like 4B</fullName>
    </submittedName>
</protein>
<dbReference type="PROSITE" id="PS50188">
    <property type="entry name" value="B302_SPRY"/>
    <property type="match status" value="1"/>
</dbReference>
<dbReference type="PROSITE" id="PS50089">
    <property type="entry name" value="ZF_RING_2"/>
    <property type="match status" value="1"/>
</dbReference>
<evidence type="ECO:0000256" key="2">
    <source>
        <dbReference type="ARBA" id="ARBA00022771"/>
    </source>
</evidence>
<dbReference type="InterPro" id="IPR027370">
    <property type="entry name" value="Znf-RING_euk"/>
</dbReference>
<feature type="domain" description="RING-type" evidence="5">
    <location>
        <begin position="11"/>
        <end position="53"/>
    </location>
</feature>
<dbReference type="Gene3D" id="3.30.40.10">
    <property type="entry name" value="Zinc/RING finger domain, C3HC4 (zinc finger)"/>
    <property type="match status" value="1"/>
</dbReference>
<evidence type="ECO:0000256" key="3">
    <source>
        <dbReference type="ARBA" id="ARBA00022833"/>
    </source>
</evidence>
<dbReference type="PANTHER" id="PTHR24103">
    <property type="entry name" value="E3 UBIQUITIN-PROTEIN LIGASE TRIM"/>
    <property type="match status" value="1"/>
</dbReference>
<dbReference type="InterPro" id="IPR013320">
    <property type="entry name" value="ConA-like_dom_sf"/>
</dbReference>
<evidence type="ECO:0000313" key="7">
    <source>
        <dbReference type="Proteomes" id="UP000515202"/>
    </source>
</evidence>
<evidence type="ECO:0000313" key="8">
    <source>
        <dbReference type="RefSeq" id="XP_011363164.1"/>
    </source>
</evidence>
<dbReference type="InterPro" id="IPR013083">
    <property type="entry name" value="Znf_RING/FYVE/PHD"/>
</dbReference>
<dbReference type="InterPro" id="IPR006574">
    <property type="entry name" value="PRY"/>
</dbReference>
<dbReference type="SUPFAM" id="SSF49899">
    <property type="entry name" value="Concanavalin A-like lectins/glucanases"/>
    <property type="match status" value="1"/>
</dbReference>